<dbReference type="RefSeq" id="WP_284154218.1">
    <property type="nucleotide sequence ID" value="NZ_AP025516.1"/>
</dbReference>
<protein>
    <submittedName>
        <fullName evidence="4">Adenine nucleotide alpha hydrolase</fullName>
    </submittedName>
</protein>
<dbReference type="PIRSF" id="PIRSF006661">
    <property type="entry name" value="PP-lp_UCP006661"/>
    <property type="match status" value="1"/>
</dbReference>
<keyword evidence="4" id="KW-0378">Hydrolase</keyword>
<evidence type="ECO:0000256" key="1">
    <source>
        <dbReference type="ARBA" id="ARBA00022741"/>
    </source>
</evidence>
<evidence type="ECO:0000256" key="2">
    <source>
        <dbReference type="ARBA" id="ARBA00022840"/>
    </source>
</evidence>
<dbReference type="NCBIfam" id="TIGR00268">
    <property type="entry name" value="ATP-dependent sacrificial sulfur transferase LarE"/>
    <property type="match status" value="1"/>
</dbReference>
<sequence length="265" mass="29685">MNRITRGKLSRLRDYFQRLPAVAVAYSGGVDSTLAGYVACLAKGVDQVLLLLADSCLLAERTRAEAERVVVDHFPDGVRFLRVHADPLALESLQRNDRYRCYHCKSLIYRQLFAEAQRHGITMLVDGTNVDDLSDDRPGLKAAREMGVLAPLAEIGFTKKEIREAAASFALPNAHLPAESCLATRIPRLTPLAADTLRKIEQMEDFLAALGFAGFRVRMQEDSILLHVSQADWSRLADHSLRTKIITYFRTIEVSRVSVDLCCRR</sequence>
<keyword evidence="2" id="KW-0067">ATP-binding</keyword>
<feature type="domain" description="Thil AANH" evidence="3">
    <location>
        <begin position="26"/>
        <end position="169"/>
    </location>
</feature>
<keyword evidence="5" id="KW-1185">Reference proteome</keyword>
<dbReference type="EMBL" id="AP025516">
    <property type="protein sequence ID" value="BDD87180.1"/>
    <property type="molecule type" value="Genomic_DNA"/>
</dbReference>
<dbReference type="PANTHER" id="PTHR43169:SF2">
    <property type="entry name" value="NAD_GMP SYNTHASE DOMAIN-CONTAINING PROTEIN"/>
    <property type="match status" value="1"/>
</dbReference>
<evidence type="ECO:0000259" key="3">
    <source>
        <dbReference type="Pfam" id="PF02568"/>
    </source>
</evidence>
<dbReference type="InterPro" id="IPR005232">
    <property type="entry name" value="LarE"/>
</dbReference>
<proteinExistence type="predicted"/>
<dbReference type="Gene3D" id="3.40.50.620">
    <property type="entry name" value="HUPs"/>
    <property type="match status" value="1"/>
</dbReference>
<dbReference type="Proteomes" id="UP000830055">
    <property type="component" value="Chromosome"/>
</dbReference>
<dbReference type="GO" id="GO:0016787">
    <property type="term" value="F:hydrolase activity"/>
    <property type="evidence" value="ECO:0007669"/>
    <property type="project" value="UniProtKB-KW"/>
</dbReference>
<reference evidence="4 5" key="1">
    <citation type="submission" date="2022-01" db="EMBL/GenBank/DDBJ databases">
        <title>Desulfofustis limnae sp. nov., a novel mesophilic sulfate-reducing bacterium isolated from marsh soil.</title>
        <authorList>
            <person name="Watanabe M."/>
            <person name="Takahashi A."/>
            <person name="Kojima H."/>
            <person name="Fukui M."/>
        </authorList>
    </citation>
    <scope>NUCLEOTIDE SEQUENCE [LARGE SCALE GENOMIC DNA]</scope>
    <source>
        <strain evidence="4 5">PPLL</strain>
    </source>
</reference>
<gene>
    <name evidence="4" type="ORF">DPPLL_15450</name>
</gene>
<evidence type="ECO:0000313" key="5">
    <source>
        <dbReference type="Proteomes" id="UP000830055"/>
    </source>
</evidence>
<dbReference type="InterPro" id="IPR020536">
    <property type="entry name" value="ThiI_AANH"/>
</dbReference>
<organism evidence="4 5">
    <name type="scientific">Desulfofustis limnaeus</name>
    <dbReference type="NCBI Taxonomy" id="2740163"/>
    <lineage>
        <taxon>Bacteria</taxon>
        <taxon>Pseudomonadati</taxon>
        <taxon>Thermodesulfobacteriota</taxon>
        <taxon>Desulfobulbia</taxon>
        <taxon>Desulfobulbales</taxon>
        <taxon>Desulfocapsaceae</taxon>
        <taxon>Desulfofustis</taxon>
    </lineage>
</organism>
<evidence type="ECO:0000313" key="4">
    <source>
        <dbReference type="EMBL" id="BDD87180.1"/>
    </source>
</evidence>
<dbReference type="SUPFAM" id="SSF52402">
    <property type="entry name" value="Adenine nucleotide alpha hydrolases-like"/>
    <property type="match status" value="1"/>
</dbReference>
<name>A0ABM7W8G0_9BACT</name>
<dbReference type="Pfam" id="PF02568">
    <property type="entry name" value="ThiI"/>
    <property type="match status" value="1"/>
</dbReference>
<keyword evidence="1" id="KW-0547">Nucleotide-binding</keyword>
<dbReference type="InterPro" id="IPR052188">
    <property type="entry name" value="Ni-pincer_cofactor_biosynth"/>
</dbReference>
<accession>A0ABM7W8G0</accession>
<dbReference type="PANTHER" id="PTHR43169">
    <property type="entry name" value="EXSB FAMILY PROTEIN"/>
    <property type="match status" value="1"/>
</dbReference>
<dbReference type="InterPro" id="IPR014729">
    <property type="entry name" value="Rossmann-like_a/b/a_fold"/>
</dbReference>